<feature type="transmembrane region" description="Helical" evidence="1">
    <location>
        <begin position="50"/>
        <end position="67"/>
    </location>
</feature>
<keyword evidence="1" id="KW-0472">Membrane</keyword>
<name>A0A242NWI9_9GAMM</name>
<dbReference type="AlphaFoldDB" id="A0A242NWI9"/>
<reference evidence="2 3" key="1">
    <citation type="submission" date="2017-03" db="EMBL/GenBank/DDBJ databases">
        <title>Comparative genomics of honeybee gut symbionts reveal geographically distinct and subgroup specific antibiotic resistance.</title>
        <authorList>
            <person name="Ludvigsen J."/>
            <person name="Porcellato D."/>
            <person name="Labee-Lund T.M."/>
            <person name="Amdam G.V."/>
            <person name="Rudi K."/>
        </authorList>
    </citation>
    <scope>NUCLEOTIDE SEQUENCE [LARGE SCALE GENOMIC DNA]</scope>
    <source>
        <strain evidence="2 3">A-4-12</strain>
    </source>
</reference>
<proteinExistence type="predicted"/>
<keyword evidence="1" id="KW-0812">Transmembrane</keyword>
<feature type="transmembrane region" description="Helical" evidence="1">
    <location>
        <begin position="26"/>
        <end position="44"/>
    </location>
</feature>
<dbReference type="Proteomes" id="UP000194968">
    <property type="component" value="Unassembled WGS sequence"/>
</dbReference>
<accession>A0A242NWI9</accession>
<evidence type="ECO:0000256" key="1">
    <source>
        <dbReference type="SAM" id="Phobius"/>
    </source>
</evidence>
<feature type="transmembrane region" description="Helical" evidence="1">
    <location>
        <begin position="88"/>
        <end position="106"/>
    </location>
</feature>
<keyword evidence="1" id="KW-1133">Transmembrane helix</keyword>
<sequence length="176" mass="21135">MSIEVNSYHEKWQKDDQDLVFYRRKYIEPLIIILLACFIAFFIFSHIIEIPFHLGLILLLMIVFLLLQWAEKYIILGKTFISIRNSQFTVTNLILFTLFFIVYVFLKRKDKNKMTCILFKNIINISEKNPNTMIIKYKTNEIIEDYVIDLNMMLESEKQLYLEKMQSIKKLCGQNQ</sequence>
<evidence type="ECO:0000313" key="3">
    <source>
        <dbReference type="Proteomes" id="UP000194968"/>
    </source>
</evidence>
<comment type="caution">
    <text evidence="2">The sequence shown here is derived from an EMBL/GenBank/DDBJ whole genome shotgun (WGS) entry which is preliminary data.</text>
</comment>
<protein>
    <submittedName>
        <fullName evidence="2">Uncharacterized protein</fullName>
    </submittedName>
</protein>
<dbReference type="RefSeq" id="WP_086320048.1">
    <property type="nucleotide sequence ID" value="NZ_NASD01000027.1"/>
</dbReference>
<evidence type="ECO:0000313" key="2">
    <source>
        <dbReference type="EMBL" id="OTQ52157.1"/>
    </source>
</evidence>
<gene>
    <name evidence="2" type="ORF">B6D06_02080</name>
</gene>
<dbReference type="EMBL" id="NASK01000074">
    <property type="protein sequence ID" value="OTQ52157.1"/>
    <property type="molecule type" value="Genomic_DNA"/>
</dbReference>
<dbReference type="OrthoDB" id="7067271at2"/>
<organism evidence="2 3">
    <name type="scientific">Gilliamella apis</name>
    <dbReference type="NCBI Taxonomy" id="1970738"/>
    <lineage>
        <taxon>Bacteria</taxon>
        <taxon>Pseudomonadati</taxon>
        <taxon>Pseudomonadota</taxon>
        <taxon>Gammaproteobacteria</taxon>
        <taxon>Orbales</taxon>
        <taxon>Orbaceae</taxon>
        <taxon>Gilliamella</taxon>
    </lineage>
</organism>